<evidence type="ECO:0000313" key="1">
    <source>
        <dbReference type="EMBL" id="QKO29859.1"/>
    </source>
</evidence>
<reference evidence="2" key="1">
    <citation type="submission" date="2019-11" db="EMBL/GenBank/DDBJ databases">
        <authorList>
            <person name="Ren C."/>
            <person name="Wang H."/>
            <person name="Xu Y."/>
        </authorList>
    </citation>
    <scope>NUCLEOTIDE SEQUENCE [LARGE SCALE GENOMIC DNA]</scope>
    <source>
        <strain evidence="2">JNU-WLY1368</strain>
    </source>
</reference>
<dbReference type="EMBL" id="CP046161">
    <property type="protein sequence ID" value="QKO29859.1"/>
    <property type="molecule type" value="Genomic_DNA"/>
</dbReference>
<evidence type="ECO:0000313" key="2">
    <source>
        <dbReference type="Proteomes" id="UP000509623"/>
    </source>
</evidence>
<dbReference type="RefSeq" id="WP_157658978.1">
    <property type="nucleotide sequence ID" value="NZ_CP046051.1"/>
</dbReference>
<gene>
    <name evidence="1" type="ORF">GKP14_01830</name>
</gene>
<dbReference type="Proteomes" id="UP000509623">
    <property type="component" value="Chromosome"/>
</dbReference>
<name>A0ABX6PUC5_9FIRM</name>
<organism evidence="1 2">
    <name type="scientific">Caproicibacterium lactatifermentans</name>
    <dbReference type="NCBI Taxonomy" id="2666138"/>
    <lineage>
        <taxon>Bacteria</taxon>
        <taxon>Bacillati</taxon>
        <taxon>Bacillota</taxon>
        <taxon>Clostridia</taxon>
        <taxon>Eubacteriales</taxon>
        <taxon>Oscillospiraceae</taxon>
        <taxon>Caproicibacterium</taxon>
    </lineage>
</organism>
<proteinExistence type="predicted"/>
<sequence>MQAGHVSAAYEQDLYSIRCVPRWDVPPLDKPFMLPASCTETVPAFVVFPSLQGKAPLPGPTMDKAA</sequence>
<protein>
    <submittedName>
        <fullName evidence="1">Uncharacterized protein</fullName>
    </submittedName>
</protein>
<accession>A0ABX6PUC5</accession>
<keyword evidence="2" id="KW-1185">Reference proteome</keyword>